<evidence type="ECO:0000313" key="1">
    <source>
        <dbReference type="EMBL" id="EHN10667.1"/>
    </source>
</evidence>
<organism evidence="1 2">
    <name type="scientific">Patulibacter medicamentivorans</name>
    <dbReference type="NCBI Taxonomy" id="1097667"/>
    <lineage>
        <taxon>Bacteria</taxon>
        <taxon>Bacillati</taxon>
        <taxon>Actinomycetota</taxon>
        <taxon>Thermoleophilia</taxon>
        <taxon>Solirubrobacterales</taxon>
        <taxon>Patulibacteraceae</taxon>
        <taxon>Patulibacter</taxon>
    </lineage>
</organism>
<dbReference type="Proteomes" id="UP000005143">
    <property type="component" value="Unassembled WGS sequence"/>
</dbReference>
<name>H0E6M0_9ACTN</name>
<dbReference type="EMBL" id="AGUD01000206">
    <property type="protein sequence ID" value="EHN10667.1"/>
    <property type="molecule type" value="Genomic_DNA"/>
</dbReference>
<protein>
    <submittedName>
        <fullName evidence="1">Transcriptional regulator TetR family</fullName>
    </submittedName>
</protein>
<dbReference type="RefSeq" id="WP_007575487.1">
    <property type="nucleotide sequence ID" value="NZ_AGUD01000206.1"/>
</dbReference>
<evidence type="ECO:0000313" key="2">
    <source>
        <dbReference type="Proteomes" id="UP000005143"/>
    </source>
</evidence>
<dbReference type="SUPFAM" id="SSF46689">
    <property type="entry name" value="Homeodomain-like"/>
    <property type="match status" value="1"/>
</dbReference>
<dbReference type="Gene3D" id="1.10.357.10">
    <property type="entry name" value="Tetracycline Repressor, domain 2"/>
    <property type="match status" value="1"/>
</dbReference>
<comment type="caution">
    <text evidence="1">The sequence shown here is derived from an EMBL/GenBank/DDBJ whole genome shotgun (WGS) entry which is preliminary data.</text>
</comment>
<gene>
    <name evidence="1" type="ORF">PAI11_24700</name>
</gene>
<reference evidence="1 2" key="1">
    <citation type="journal article" date="2013" name="Biodegradation">
        <title>Quantitative proteomic analysis of ibuprofen-degrading Patulibacter sp. strain I11.</title>
        <authorList>
            <person name="Almeida B."/>
            <person name="Kjeldal H."/>
            <person name="Lolas I."/>
            <person name="Knudsen A.D."/>
            <person name="Carvalho G."/>
            <person name="Nielsen K.L."/>
            <person name="Barreto Crespo M.T."/>
            <person name="Stensballe A."/>
            <person name="Nielsen J.L."/>
        </authorList>
    </citation>
    <scope>NUCLEOTIDE SEQUENCE [LARGE SCALE GENOMIC DNA]</scope>
    <source>
        <strain evidence="1 2">I11</strain>
    </source>
</reference>
<dbReference type="AlphaFoldDB" id="H0E6M0"/>
<dbReference type="OrthoDB" id="8479950at2"/>
<proteinExistence type="predicted"/>
<sequence>MSVSEPGEGSRAVELLELTAHERRQHLIRVATEIFPAVGADGLTLDRVATASGAPVSLVRTCFPTADALLSAGLAEALDELGERLLPFLNLPPSDAARRSVLEYVRWAEERRDAFRCVASAGSRHGIGDLVAAVRAQTVRLIVGELHHPQVDQAPAALRIAVTGWLSFASAAILARAELGAPDLETLADQLVVALAGAIRAAGDEEGAERVAASGPAAS</sequence>
<accession>H0E6M0</accession>
<keyword evidence="2" id="KW-1185">Reference proteome</keyword>
<dbReference type="InterPro" id="IPR009057">
    <property type="entry name" value="Homeodomain-like_sf"/>
</dbReference>